<dbReference type="PANTHER" id="PTHR31623">
    <property type="entry name" value="F21J9.9"/>
    <property type="match status" value="1"/>
</dbReference>
<gene>
    <name evidence="4" type="ORF">JCGZ_24505</name>
</gene>
<comment type="similarity">
    <text evidence="1">Belongs to the plant acyltransferase family.</text>
</comment>
<evidence type="ECO:0000256" key="3">
    <source>
        <dbReference type="ARBA" id="ARBA00023315"/>
    </source>
</evidence>
<evidence type="ECO:0000256" key="2">
    <source>
        <dbReference type="ARBA" id="ARBA00022679"/>
    </source>
</evidence>
<dbReference type="Pfam" id="PF02458">
    <property type="entry name" value="Transferase"/>
    <property type="match status" value="1"/>
</dbReference>
<keyword evidence="3" id="KW-0012">Acyltransferase</keyword>
<evidence type="ECO:0000256" key="1">
    <source>
        <dbReference type="ARBA" id="ARBA00009861"/>
    </source>
</evidence>
<accession>A0A067KWB7</accession>
<dbReference type="EMBL" id="KK914327">
    <property type="protein sequence ID" value="KDP40506.1"/>
    <property type="molecule type" value="Genomic_DNA"/>
</dbReference>
<dbReference type="Proteomes" id="UP000027138">
    <property type="component" value="Unassembled WGS sequence"/>
</dbReference>
<name>A0A067KWB7_JATCU</name>
<protein>
    <submittedName>
        <fullName evidence="4">Uncharacterized protein</fullName>
    </submittedName>
</protein>
<evidence type="ECO:0000313" key="4">
    <source>
        <dbReference type="EMBL" id="KDP40506.1"/>
    </source>
</evidence>
<dbReference type="STRING" id="180498.A0A067KWB7"/>
<organism evidence="4 5">
    <name type="scientific">Jatropha curcas</name>
    <name type="common">Barbados nut</name>
    <dbReference type="NCBI Taxonomy" id="180498"/>
    <lineage>
        <taxon>Eukaryota</taxon>
        <taxon>Viridiplantae</taxon>
        <taxon>Streptophyta</taxon>
        <taxon>Embryophyta</taxon>
        <taxon>Tracheophyta</taxon>
        <taxon>Spermatophyta</taxon>
        <taxon>Magnoliopsida</taxon>
        <taxon>eudicotyledons</taxon>
        <taxon>Gunneridae</taxon>
        <taxon>Pentapetalae</taxon>
        <taxon>rosids</taxon>
        <taxon>fabids</taxon>
        <taxon>Malpighiales</taxon>
        <taxon>Euphorbiaceae</taxon>
        <taxon>Crotonoideae</taxon>
        <taxon>Jatropheae</taxon>
        <taxon>Jatropha</taxon>
    </lineage>
</organism>
<sequence length="290" mass="31870">MESLNQFLPCEPFCQQSDPTLAQLAVQVNIFDSGGIAIGMGFSHKINDGITGSSFIKSWAANSRGSYNNVINANLSDASLSFPSQESLPPKYTSLMESLWFGPRKFSTGRFVFGANAIAILTNKGRSELIWNPTRVEAPGAFIWRCAMKACTRVSGTLKPSVMSQAVNIRRLTKRRLSRYSIGNLVWSAIASYKPNKAEMGIQEFVALVRGGVARINSDYLKTMSGNEGSIAIFEHLNGLAEIASENPDVFSFFSWHTFDFSDIDIGWEGLFGLAFLERLVKTVPVTPIS</sequence>
<reference evidence="4 5" key="1">
    <citation type="journal article" date="2014" name="PLoS ONE">
        <title>Global Analysis of Gene Expression Profiles in Physic Nut (Jatropha curcas L.) Seedlings Exposed to Salt Stress.</title>
        <authorList>
            <person name="Zhang L."/>
            <person name="Zhang C."/>
            <person name="Wu P."/>
            <person name="Chen Y."/>
            <person name="Li M."/>
            <person name="Jiang H."/>
            <person name="Wu G."/>
        </authorList>
    </citation>
    <scope>NUCLEOTIDE SEQUENCE [LARGE SCALE GENOMIC DNA]</scope>
    <source>
        <strain evidence="5">cv. GZQX0401</strain>
        <tissue evidence="4">Young leaves</tissue>
    </source>
</reference>
<dbReference type="GO" id="GO:0016746">
    <property type="term" value="F:acyltransferase activity"/>
    <property type="evidence" value="ECO:0007669"/>
    <property type="project" value="UniProtKB-KW"/>
</dbReference>
<dbReference type="PANTHER" id="PTHR31623:SF91">
    <property type="entry name" value="SALUTARIDINOL 7-O-ACETYLTRANSFERASE"/>
    <property type="match status" value="1"/>
</dbReference>
<proteinExistence type="inferred from homology"/>
<dbReference type="OrthoDB" id="671439at2759"/>
<dbReference type="InterPro" id="IPR023213">
    <property type="entry name" value="CAT-like_dom_sf"/>
</dbReference>
<dbReference type="Gene3D" id="3.30.559.10">
    <property type="entry name" value="Chloramphenicol acetyltransferase-like domain"/>
    <property type="match status" value="2"/>
</dbReference>
<evidence type="ECO:0000313" key="5">
    <source>
        <dbReference type="Proteomes" id="UP000027138"/>
    </source>
</evidence>
<dbReference type="AlphaFoldDB" id="A0A067KWB7"/>
<keyword evidence="2" id="KW-0808">Transferase</keyword>
<keyword evidence="5" id="KW-1185">Reference proteome</keyword>